<keyword evidence="6 10" id="KW-0472">Membrane</keyword>
<dbReference type="GO" id="GO:0031686">
    <property type="term" value="F:A1 adenosine receptor binding"/>
    <property type="evidence" value="ECO:0007669"/>
    <property type="project" value="TreeGrafter"/>
</dbReference>
<dbReference type="PANTHER" id="PTHR24231:SF2">
    <property type="entry name" value="P2Y PURINOCEPTOR 1"/>
    <property type="match status" value="1"/>
</dbReference>
<feature type="domain" description="G-protein coupled receptors family 1 profile" evidence="11">
    <location>
        <begin position="39"/>
        <end position="129"/>
    </location>
</feature>
<protein>
    <recommendedName>
        <fullName evidence="11">G-protein coupled receptors family 1 profile domain-containing protein</fullName>
    </recommendedName>
</protein>
<reference evidence="12" key="2">
    <citation type="submission" date="2025-09" db="UniProtKB">
        <authorList>
            <consortium name="Ensembl"/>
        </authorList>
    </citation>
    <scope>IDENTIFICATION</scope>
</reference>
<dbReference type="GO" id="GO:0007200">
    <property type="term" value="P:phospholipase C-activating G protein-coupled receptor signaling pathway"/>
    <property type="evidence" value="ECO:0007669"/>
    <property type="project" value="TreeGrafter"/>
</dbReference>
<organism evidence="12 13">
    <name type="scientific">Salvator merianae</name>
    <name type="common">Argentine black and white tegu</name>
    <name type="synonym">Tupinambis merianae</name>
    <dbReference type="NCBI Taxonomy" id="96440"/>
    <lineage>
        <taxon>Eukaryota</taxon>
        <taxon>Metazoa</taxon>
        <taxon>Chordata</taxon>
        <taxon>Craniata</taxon>
        <taxon>Vertebrata</taxon>
        <taxon>Euteleostomi</taxon>
        <taxon>Lepidosauria</taxon>
        <taxon>Squamata</taxon>
        <taxon>Bifurcata</taxon>
        <taxon>Unidentata</taxon>
        <taxon>Episquamata</taxon>
        <taxon>Laterata</taxon>
        <taxon>Teiioidea</taxon>
        <taxon>Teiidae</taxon>
        <taxon>Salvator</taxon>
    </lineage>
</organism>
<sequence length="173" mass="20283">MEPKAEADFCGSADSILDTIQRTLIPATFLFILFVGLWLNFPIIWILMFRMKRWNRSTIFLCNLVFADIIWILTLPFLICYHLNQLHWIFGDSLCKIIRTVYHLCYYCSIYFVTCLSVDRYLAIVHPLKSLWVLNKQQSLMKPPIGRSFLRYSNILQHSEKHLGCLSSKSNVA</sequence>
<dbReference type="GeneTree" id="ENSGT01150000286998"/>
<dbReference type="PRINTS" id="PR01157">
    <property type="entry name" value="P2YPURNOCPTR"/>
</dbReference>
<reference evidence="12" key="1">
    <citation type="submission" date="2025-08" db="UniProtKB">
        <authorList>
            <consortium name="Ensembl"/>
        </authorList>
    </citation>
    <scope>IDENTIFICATION</scope>
</reference>
<feature type="transmembrane region" description="Helical" evidence="10">
    <location>
        <begin position="24"/>
        <end position="47"/>
    </location>
</feature>
<dbReference type="Proteomes" id="UP000694421">
    <property type="component" value="Unplaced"/>
</dbReference>
<dbReference type="PANTHER" id="PTHR24231">
    <property type="entry name" value="PURINOCEPTOR-RELATED G-PROTEIN COUPLED RECEPTOR"/>
    <property type="match status" value="1"/>
</dbReference>
<evidence type="ECO:0000313" key="13">
    <source>
        <dbReference type="Proteomes" id="UP000694421"/>
    </source>
</evidence>
<proteinExistence type="inferred from homology"/>
<evidence type="ECO:0000259" key="11">
    <source>
        <dbReference type="PROSITE" id="PS50262"/>
    </source>
</evidence>
<evidence type="ECO:0000256" key="3">
    <source>
        <dbReference type="ARBA" id="ARBA00022692"/>
    </source>
</evidence>
<dbReference type="PRINTS" id="PR00237">
    <property type="entry name" value="GPCRRHODOPSN"/>
</dbReference>
<evidence type="ECO:0000256" key="6">
    <source>
        <dbReference type="ARBA" id="ARBA00023136"/>
    </source>
</evidence>
<evidence type="ECO:0000256" key="4">
    <source>
        <dbReference type="ARBA" id="ARBA00022989"/>
    </source>
</evidence>
<keyword evidence="13" id="KW-1185">Reference proteome</keyword>
<keyword evidence="7 9" id="KW-0675">Receptor</keyword>
<dbReference type="InterPro" id="IPR000276">
    <property type="entry name" value="GPCR_Rhodpsn"/>
</dbReference>
<evidence type="ECO:0000256" key="5">
    <source>
        <dbReference type="ARBA" id="ARBA00023040"/>
    </source>
</evidence>
<dbReference type="Pfam" id="PF00001">
    <property type="entry name" value="7tm_1"/>
    <property type="match status" value="1"/>
</dbReference>
<dbReference type="GO" id="GO:0005886">
    <property type="term" value="C:plasma membrane"/>
    <property type="evidence" value="ECO:0007669"/>
    <property type="project" value="UniProtKB-SubCell"/>
</dbReference>
<dbReference type="Ensembl" id="ENSSMRT00000004423.1">
    <property type="protein sequence ID" value="ENSSMRP00000003712.1"/>
    <property type="gene ID" value="ENSSMRG00000003131.1"/>
</dbReference>
<keyword evidence="4 10" id="KW-1133">Transmembrane helix</keyword>
<evidence type="ECO:0000256" key="8">
    <source>
        <dbReference type="ARBA" id="ARBA00023224"/>
    </source>
</evidence>
<comment type="similarity">
    <text evidence="9">Belongs to the G-protein coupled receptor 1 family.</text>
</comment>
<evidence type="ECO:0000256" key="10">
    <source>
        <dbReference type="SAM" id="Phobius"/>
    </source>
</evidence>
<dbReference type="AlphaFoldDB" id="A0A8D0BH25"/>
<feature type="transmembrane region" description="Helical" evidence="10">
    <location>
        <begin position="59"/>
        <end position="79"/>
    </location>
</feature>
<dbReference type="PROSITE" id="PS00237">
    <property type="entry name" value="G_PROTEIN_RECEP_F1_1"/>
    <property type="match status" value="1"/>
</dbReference>
<comment type="subcellular location">
    <subcellularLocation>
        <location evidence="1">Cell membrane</location>
        <topology evidence="1">Multi-pass membrane protein</topology>
    </subcellularLocation>
</comment>
<keyword evidence="5 9" id="KW-0297">G-protein coupled receptor</keyword>
<dbReference type="GO" id="GO:0005524">
    <property type="term" value="F:ATP binding"/>
    <property type="evidence" value="ECO:0007669"/>
    <property type="project" value="TreeGrafter"/>
</dbReference>
<evidence type="ECO:0000256" key="9">
    <source>
        <dbReference type="RuleBase" id="RU000688"/>
    </source>
</evidence>
<dbReference type="SUPFAM" id="SSF81321">
    <property type="entry name" value="Family A G protein-coupled receptor-like"/>
    <property type="match status" value="1"/>
</dbReference>
<keyword evidence="3 9" id="KW-0812">Transmembrane</keyword>
<dbReference type="GO" id="GO:0001621">
    <property type="term" value="F:G protein-coupled ADP receptor activity"/>
    <property type="evidence" value="ECO:0007669"/>
    <property type="project" value="TreeGrafter"/>
</dbReference>
<dbReference type="GO" id="GO:0045031">
    <property type="term" value="F:G protein-coupled ATP receptor activity"/>
    <property type="evidence" value="ECO:0007669"/>
    <property type="project" value="TreeGrafter"/>
</dbReference>
<dbReference type="Gene3D" id="1.20.1070.10">
    <property type="entry name" value="Rhodopsin 7-helix transmembrane proteins"/>
    <property type="match status" value="1"/>
</dbReference>
<evidence type="ECO:0000313" key="12">
    <source>
        <dbReference type="Ensembl" id="ENSSMRP00000003712.1"/>
    </source>
</evidence>
<dbReference type="OMA" id="IHIFIFR"/>
<keyword evidence="2" id="KW-1003">Cell membrane</keyword>
<evidence type="ECO:0000256" key="7">
    <source>
        <dbReference type="ARBA" id="ARBA00023170"/>
    </source>
</evidence>
<name>A0A8D0BH25_SALMN</name>
<keyword evidence="8 9" id="KW-0807">Transducer</keyword>
<dbReference type="InterPro" id="IPR017452">
    <property type="entry name" value="GPCR_Rhodpsn_7TM"/>
</dbReference>
<evidence type="ECO:0000256" key="1">
    <source>
        <dbReference type="ARBA" id="ARBA00004651"/>
    </source>
</evidence>
<evidence type="ECO:0000256" key="2">
    <source>
        <dbReference type="ARBA" id="ARBA00022475"/>
    </source>
</evidence>
<accession>A0A8D0BH25</accession>
<dbReference type="PROSITE" id="PS50262">
    <property type="entry name" value="G_PROTEIN_RECEP_F1_2"/>
    <property type="match status" value="1"/>
</dbReference>